<feature type="domain" description="DNA-binding phage zinc finger" evidence="1">
    <location>
        <begin position="66"/>
        <end position="118"/>
    </location>
</feature>
<dbReference type="AlphaFoldDB" id="C5BWV5"/>
<sequence length="134" mass="14834">MNTFARFIAYTDDPALHGVARVVREGIVRGRIDLDAGPRELRGTLLELGAPQRVLATVVAAAVEWRRAAFEELGPLSITCPTCGAPPTRECSQRWLAPKLHGPHVPRVKRWPIARDAQVRRDLAALPRSVRRSS</sequence>
<proteinExistence type="predicted"/>
<dbReference type="STRING" id="471853.Bcav_2523"/>
<reference evidence="2 3" key="1">
    <citation type="journal article" date="2009" name="Stand. Genomic Sci.">
        <title>Complete genome sequence of Beutenbergia cavernae type strain (HKI 0122).</title>
        <authorList>
            <person name="Land M."/>
            <person name="Pukall R."/>
            <person name="Abt B."/>
            <person name="Goker M."/>
            <person name="Rohde M."/>
            <person name="Glavina Del Rio T."/>
            <person name="Tice H."/>
            <person name="Copeland A."/>
            <person name="Cheng J.F."/>
            <person name="Lucas S."/>
            <person name="Chen F."/>
            <person name="Nolan M."/>
            <person name="Bruce D."/>
            <person name="Goodwin L."/>
            <person name="Pitluck S."/>
            <person name="Ivanova N."/>
            <person name="Mavromatis K."/>
            <person name="Ovchinnikova G."/>
            <person name="Pati A."/>
            <person name="Chen A."/>
            <person name="Palaniappan K."/>
            <person name="Hauser L."/>
            <person name="Chang Y.J."/>
            <person name="Jefferies C.C."/>
            <person name="Saunders E."/>
            <person name="Brettin T."/>
            <person name="Detter J.C."/>
            <person name="Han C."/>
            <person name="Chain P."/>
            <person name="Bristow J."/>
            <person name="Eisen J.A."/>
            <person name="Markowitz V."/>
            <person name="Hugenholtz P."/>
            <person name="Kyrpides N.C."/>
            <person name="Klenk H.P."/>
            <person name="Lapidus A."/>
        </authorList>
    </citation>
    <scope>NUCLEOTIDE SEQUENCE [LARGE SCALE GENOMIC DNA]</scope>
    <source>
        <strain evidence="3">ATCC BAA-8 / DSM 12333 / NBRC 16432</strain>
    </source>
</reference>
<evidence type="ECO:0000313" key="2">
    <source>
        <dbReference type="EMBL" id="ACQ80771.1"/>
    </source>
</evidence>
<protein>
    <recommendedName>
        <fullName evidence="1">DNA-binding phage zinc finger domain-containing protein</fullName>
    </recommendedName>
</protein>
<dbReference type="EMBL" id="CP001618">
    <property type="protein sequence ID" value="ACQ80771.1"/>
    <property type="molecule type" value="Genomic_DNA"/>
</dbReference>
<keyword evidence="3" id="KW-1185">Reference proteome</keyword>
<dbReference type="InterPro" id="IPR056911">
    <property type="entry name" value="Phage_Znf_bind_put"/>
</dbReference>
<dbReference type="HOGENOM" id="CLU_1892091_0_0_11"/>
<dbReference type="KEGG" id="bcv:Bcav_2523"/>
<dbReference type="RefSeq" id="WP_015883011.1">
    <property type="nucleotide sequence ID" value="NC_012669.1"/>
</dbReference>
<dbReference type="Pfam" id="PF24623">
    <property type="entry name" value="Phage_zn_bind_8"/>
    <property type="match status" value="1"/>
</dbReference>
<dbReference type="Proteomes" id="UP000007962">
    <property type="component" value="Chromosome"/>
</dbReference>
<organism evidence="2 3">
    <name type="scientific">Beutenbergia cavernae (strain ATCC BAA-8 / DSM 12333 / CCUG 43141 / JCM 11478 / NBRC 16432 / NCIMB 13614 / HKI 0122)</name>
    <dbReference type="NCBI Taxonomy" id="471853"/>
    <lineage>
        <taxon>Bacteria</taxon>
        <taxon>Bacillati</taxon>
        <taxon>Actinomycetota</taxon>
        <taxon>Actinomycetes</taxon>
        <taxon>Micrococcales</taxon>
        <taxon>Beutenbergiaceae</taxon>
        <taxon>Beutenbergia</taxon>
    </lineage>
</organism>
<name>C5BWV5_BEUC1</name>
<evidence type="ECO:0000259" key="1">
    <source>
        <dbReference type="Pfam" id="PF24623"/>
    </source>
</evidence>
<accession>C5BWV5</accession>
<gene>
    <name evidence="2" type="ordered locus">Bcav_2523</name>
</gene>
<evidence type="ECO:0000313" key="3">
    <source>
        <dbReference type="Proteomes" id="UP000007962"/>
    </source>
</evidence>